<evidence type="ECO:0000313" key="2">
    <source>
        <dbReference type="Proteomes" id="UP000265520"/>
    </source>
</evidence>
<keyword evidence="2" id="KW-1185">Reference proteome</keyword>
<evidence type="ECO:0000313" key="1">
    <source>
        <dbReference type="EMBL" id="MCI33028.1"/>
    </source>
</evidence>
<accession>A0A392R8R9</accession>
<feature type="non-terminal residue" evidence="1">
    <location>
        <position position="1"/>
    </location>
</feature>
<name>A0A392R8R9_9FABA</name>
<proteinExistence type="predicted"/>
<dbReference type="Proteomes" id="UP000265520">
    <property type="component" value="Unassembled WGS sequence"/>
</dbReference>
<sequence length="15" mass="1467">GMDAASTGISKSEGR</sequence>
<organism evidence="1 2">
    <name type="scientific">Trifolium medium</name>
    <dbReference type="NCBI Taxonomy" id="97028"/>
    <lineage>
        <taxon>Eukaryota</taxon>
        <taxon>Viridiplantae</taxon>
        <taxon>Streptophyta</taxon>
        <taxon>Embryophyta</taxon>
        <taxon>Tracheophyta</taxon>
        <taxon>Spermatophyta</taxon>
        <taxon>Magnoliopsida</taxon>
        <taxon>eudicotyledons</taxon>
        <taxon>Gunneridae</taxon>
        <taxon>Pentapetalae</taxon>
        <taxon>rosids</taxon>
        <taxon>fabids</taxon>
        <taxon>Fabales</taxon>
        <taxon>Fabaceae</taxon>
        <taxon>Papilionoideae</taxon>
        <taxon>50 kb inversion clade</taxon>
        <taxon>NPAAA clade</taxon>
        <taxon>Hologalegina</taxon>
        <taxon>IRL clade</taxon>
        <taxon>Trifolieae</taxon>
        <taxon>Trifolium</taxon>
    </lineage>
</organism>
<dbReference type="EMBL" id="LXQA010200841">
    <property type="protein sequence ID" value="MCI33028.1"/>
    <property type="molecule type" value="Genomic_DNA"/>
</dbReference>
<comment type="caution">
    <text evidence="1">The sequence shown here is derived from an EMBL/GenBank/DDBJ whole genome shotgun (WGS) entry which is preliminary data.</text>
</comment>
<reference evidence="1 2" key="1">
    <citation type="journal article" date="2018" name="Front. Plant Sci.">
        <title>Red Clover (Trifolium pratense) and Zigzag Clover (T. medium) - A Picture of Genomic Similarities and Differences.</title>
        <authorList>
            <person name="Dluhosova J."/>
            <person name="Istvanek J."/>
            <person name="Nedelnik J."/>
            <person name="Repkova J."/>
        </authorList>
    </citation>
    <scope>NUCLEOTIDE SEQUENCE [LARGE SCALE GENOMIC DNA]</scope>
    <source>
        <strain evidence="2">cv. 10/8</strain>
        <tissue evidence="1">Leaf</tissue>
    </source>
</reference>
<protein>
    <submittedName>
        <fullName evidence="1">Uncharacterized protein</fullName>
    </submittedName>
</protein>